<evidence type="ECO:0000256" key="2">
    <source>
        <dbReference type="ARBA" id="ARBA00022723"/>
    </source>
</evidence>
<reference evidence="7 8" key="1">
    <citation type="submission" date="2019-09" db="EMBL/GenBank/DDBJ databases">
        <authorList>
            <person name="Liu P."/>
        </authorList>
    </citation>
    <scope>NUCLEOTIDE SEQUENCE [LARGE SCALE GENOMIC DNA]</scope>
    <source>
        <strain evidence="7 8">TRM68085</strain>
    </source>
</reference>
<keyword evidence="3 7" id="KW-0223">Dioxygenase</keyword>
<evidence type="ECO:0000256" key="1">
    <source>
        <dbReference type="ARBA" id="ARBA00005896"/>
    </source>
</evidence>
<evidence type="ECO:0000256" key="5">
    <source>
        <dbReference type="ARBA" id="ARBA00023004"/>
    </source>
</evidence>
<gene>
    <name evidence="7" type="ORF">F5983_18255</name>
</gene>
<evidence type="ECO:0000256" key="4">
    <source>
        <dbReference type="ARBA" id="ARBA00023002"/>
    </source>
</evidence>
<evidence type="ECO:0000313" key="7">
    <source>
        <dbReference type="EMBL" id="KAB2591104.1"/>
    </source>
</evidence>
<keyword evidence="2" id="KW-0479">Metal-binding</keyword>
<dbReference type="GO" id="GO:0016706">
    <property type="term" value="F:2-oxoglutarate-dependent dioxygenase activity"/>
    <property type="evidence" value="ECO:0007669"/>
    <property type="project" value="TreeGrafter"/>
</dbReference>
<evidence type="ECO:0000313" key="8">
    <source>
        <dbReference type="Proteomes" id="UP000326907"/>
    </source>
</evidence>
<evidence type="ECO:0000256" key="3">
    <source>
        <dbReference type="ARBA" id="ARBA00022964"/>
    </source>
</evidence>
<dbReference type="Gene3D" id="3.60.130.10">
    <property type="entry name" value="Clavaminate synthase-like"/>
    <property type="match status" value="1"/>
</dbReference>
<evidence type="ECO:0000259" key="6">
    <source>
        <dbReference type="Pfam" id="PF02668"/>
    </source>
</evidence>
<dbReference type="InterPro" id="IPR042098">
    <property type="entry name" value="TauD-like_sf"/>
</dbReference>
<dbReference type="EMBL" id="VYUA01000015">
    <property type="protein sequence ID" value="KAB2591104.1"/>
    <property type="molecule type" value="Genomic_DNA"/>
</dbReference>
<dbReference type="InterPro" id="IPR051323">
    <property type="entry name" value="AtsK-like"/>
</dbReference>
<dbReference type="InterPro" id="IPR003819">
    <property type="entry name" value="TauD/TfdA-like"/>
</dbReference>
<dbReference type="Proteomes" id="UP000326907">
    <property type="component" value="Unassembled WGS sequence"/>
</dbReference>
<dbReference type="GO" id="GO:0005737">
    <property type="term" value="C:cytoplasm"/>
    <property type="evidence" value="ECO:0007669"/>
    <property type="project" value="TreeGrafter"/>
</dbReference>
<organism evidence="7 8">
    <name type="scientific">Streptomyces arboris</name>
    <dbReference type="NCBI Taxonomy" id="2600619"/>
    <lineage>
        <taxon>Bacteria</taxon>
        <taxon>Bacillati</taxon>
        <taxon>Actinomycetota</taxon>
        <taxon>Actinomycetes</taxon>
        <taxon>Kitasatosporales</taxon>
        <taxon>Streptomycetaceae</taxon>
        <taxon>Streptomyces</taxon>
    </lineage>
</organism>
<name>A0A5N5EYK8_9ACTN</name>
<dbReference type="Pfam" id="PF02668">
    <property type="entry name" value="TauD"/>
    <property type="match status" value="1"/>
</dbReference>
<dbReference type="PANTHER" id="PTHR30468">
    <property type="entry name" value="ALPHA-KETOGLUTARATE-DEPENDENT SULFONATE DIOXYGENASE"/>
    <property type="match status" value="1"/>
</dbReference>
<dbReference type="SUPFAM" id="SSF51197">
    <property type="entry name" value="Clavaminate synthase-like"/>
    <property type="match status" value="1"/>
</dbReference>
<protein>
    <submittedName>
        <fullName evidence="7">TauD/TfdA family dioxygenase</fullName>
    </submittedName>
</protein>
<feature type="domain" description="TauD/TfdA-like" evidence="6">
    <location>
        <begin position="10"/>
        <end position="255"/>
    </location>
</feature>
<keyword evidence="5" id="KW-0408">Iron</keyword>
<comment type="caution">
    <text evidence="7">The sequence shown here is derived from an EMBL/GenBank/DDBJ whole genome shotgun (WGS) entry which is preliminary data.</text>
</comment>
<proteinExistence type="inferred from homology"/>
<accession>A0A5N5EYK8</accession>
<dbReference type="AlphaFoldDB" id="A0A5N5EYK8"/>
<dbReference type="RefSeq" id="WP_151511288.1">
    <property type="nucleotide sequence ID" value="NZ_VYUA01000015.1"/>
</dbReference>
<dbReference type="GO" id="GO:0046872">
    <property type="term" value="F:metal ion binding"/>
    <property type="evidence" value="ECO:0007669"/>
    <property type="project" value="UniProtKB-KW"/>
</dbReference>
<sequence>MTTATTAHEIRRVGPRIGAEVIGVDLTRPVDEKTADALREAFEEHKVLVFRNQHLTPDQHVEAVRIFAEPFDHPTAVKDAANPLVYPYNVRQTGKASQWHIGGLWRSPVFAIESLTYEEVPELGGHTLWADLQAAYDDLSESFKVLLASVSAAYDADPQNYAQGKRRTAVGETVEHPVVLEHPVTGRKGLFISTSALRLTGVTPDEGKVLLDHLLRHASSPDYTIRFGWDPGDFVLWDNQATWHYAVDDYGDGARVYRKVIGVERPQAEAASSSA</sequence>
<keyword evidence="8" id="KW-1185">Reference proteome</keyword>
<keyword evidence="4" id="KW-0560">Oxidoreductase</keyword>
<comment type="similarity">
    <text evidence="1">Belongs to the TfdA dioxygenase family.</text>
</comment>
<dbReference type="PANTHER" id="PTHR30468:SF1">
    <property type="entry name" value="ALPHA-KETOGLUTARATE-DEPENDENT SULFONATE DIOXYGENASE"/>
    <property type="match status" value="1"/>
</dbReference>